<dbReference type="AlphaFoldDB" id="A0AAJ0HS02"/>
<dbReference type="EMBL" id="JAUIQD010000002">
    <property type="protein sequence ID" value="KAK3360160.1"/>
    <property type="molecule type" value="Genomic_DNA"/>
</dbReference>
<name>A0AAJ0HS02_9PEZI</name>
<feature type="compositionally biased region" description="Polar residues" evidence="1">
    <location>
        <begin position="83"/>
        <end position="102"/>
    </location>
</feature>
<reference evidence="2" key="2">
    <citation type="submission" date="2023-06" db="EMBL/GenBank/DDBJ databases">
        <authorList>
            <consortium name="Lawrence Berkeley National Laboratory"/>
            <person name="Haridas S."/>
            <person name="Hensen N."/>
            <person name="Bonometti L."/>
            <person name="Westerberg I."/>
            <person name="Brannstrom I.O."/>
            <person name="Guillou S."/>
            <person name="Cros-Aarteil S."/>
            <person name="Calhoun S."/>
            <person name="Kuo A."/>
            <person name="Mondo S."/>
            <person name="Pangilinan J."/>
            <person name="Riley R."/>
            <person name="Labutti K."/>
            <person name="Andreopoulos B."/>
            <person name="Lipzen A."/>
            <person name="Chen C."/>
            <person name="Yanf M."/>
            <person name="Daum C."/>
            <person name="Ng V."/>
            <person name="Clum A."/>
            <person name="Steindorff A."/>
            <person name="Ohm R."/>
            <person name="Martin F."/>
            <person name="Silar P."/>
            <person name="Natvig D."/>
            <person name="Lalanne C."/>
            <person name="Gautier V."/>
            <person name="Ament-Velasquez S.L."/>
            <person name="Kruys A."/>
            <person name="Hutchinson M.I."/>
            <person name="Powell A.J."/>
            <person name="Barry K."/>
            <person name="Miller A.N."/>
            <person name="Grigoriev I.V."/>
            <person name="Debuchy R."/>
            <person name="Gladieux P."/>
            <person name="Thoren M.H."/>
            <person name="Johannesson H."/>
        </authorList>
    </citation>
    <scope>NUCLEOTIDE SEQUENCE</scope>
    <source>
        <strain evidence="2">CBS 955.72</strain>
    </source>
</reference>
<evidence type="ECO:0000313" key="2">
    <source>
        <dbReference type="EMBL" id="KAK3360160.1"/>
    </source>
</evidence>
<evidence type="ECO:0000256" key="1">
    <source>
        <dbReference type="SAM" id="MobiDB-lite"/>
    </source>
</evidence>
<feature type="compositionally biased region" description="Basic residues" evidence="1">
    <location>
        <begin position="148"/>
        <end position="162"/>
    </location>
</feature>
<reference evidence="2" key="1">
    <citation type="journal article" date="2023" name="Mol. Phylogenet. Evol.">
        <title>Genome-scale phylogeny and comparative genomics of the fungal order Sordariales.</title>
        <authorList>
            <person name="Hensen N."/>
            <person name="Bonometti L."/>
            <person name="Westerberg I."/>
            <person name="Brannstrom I.O."/>
            <person name="Guillou S."/>
            <person name="Cros-Aarteil S."/>
            <person name="Calhoun S."/>
            <person name="Haridas S."/>
            <person name="Kuo A."/>
            <person name="Mondo S."/>
            <person name="Pangilinan J."/>
            <person name="Riley R."/>
            <person name="LaButti K."/>
            <person name="Andreopoulos B."/>
            <person name="Lipzen A."/>
            <person name="Chen C."/>
            <person name="Yan M."/>
            <person name="Daum C."/>
            <person name="Ng V."/>
            <person name="Clum A."/>
            <person name="Steindorff A."/>
            <person name="Ohm R.A."/>
            <person name="Martin F."/>
            <person name="Silar P."/>
            <person name="Natvig D.O."/>
            <person name="Lalanne C."/>
            <person name="Gautier V."/>
            <person name="Ament-Velasquez S.L."/>
            <person name="Kruys A."/>
            <person name="Hutchinson M.I."/>
            <person name="Powell A.J."/>
            <person name="Barry K."/>
            <person name="Miller A.N."/>
            <person name="Grigoriev I.V."/>
            <person name="Debuchy R."/>
            <person name="Gladieux P."/>
            <person name="Hiltunen Thoren M."/>
            <person name="Johannesson H."/>
        </authorList>
    </citation>
    <scope>NUCLEOTIDE SEQUENCE</scope>
    <source>
        <strain evidence="2">CBS 955.72</strain>
    </source>
</reference>
<keyword evidence="3" id="KW-1185">Reference proteome</keyword>
<dbReference type="Proteomes" id="UP001275084">
    <property type="component" value="Unassembled WGS sequence"/>
</dbReference>
<accession>A0AAJ0HS02</accession>
<sequence>MTMRNSFLSSEDELLVDAITEPVRYEFQPYLSDDEELPEAPEDLESLQAPDTPDASILDTPEPPEQPITSDVALPRADYGGTRSLSKASTSGLTTQPTNGASNGIIGRVRVVDIEVPLPWLSRTHRAAFQHVRVLGDEATPEAERYPARRSRRLVTKASPRRMGREVL</sequence>
<feature type="region of interest" description="Disordered" evidence="1">
    <location>
        <begin position="27"/>
        <end position="102"/>
    </location>
</feature>
<feature type="region of interest" description="Disordered" evidence="1">
    <location>
        <begin position="143"/>
        <end position="168"/>
    </location>
</feature>
<gene>
    <name evidence="2" type="ORF">B0T25DRAFT_534901</name>
</gene>
<organism evidence="2 3">
    <name type="scientific">Lasiosphaeria hispida</name>
    <dbReference type="NCBI Taxonomy" id="260671"/>
    <lineage>
        <taxon>Eukaryota</taxon>
        <taxon>Fungi</taxon>
        <taxon>Dikarya</taxon>
        <taxon>Ascomycota</taxon>
        <taxon>Pezizomycotina</taxon>
        <taxon>Sordariomycetes</taxon>
        <taxon>Sordariomycetidae</taxon>
        <taxon>Sordariales</taxon>
        <taxon>Lasiosphaeriaceae</taxon>
        <taxon>Lasiosphaeria</taxon>
    </lineage>
</organism>
<proteinExistence type="predicted"/>
<protein>
    <submittedName>
        <fullName evidence="2">Uncharacterized protein</fullName>
    </submittedName>
</protein>
<feature type="compositionally biased region" description="Acidic residues" evidence="1">
    <location>
        <begin position="32"/>
        <end position="45"/>
    </location>
</feature>
<evidence type="ECO:0000313" key="3">
    <source>
        <dbReference type="Proteomes" id="UP001275084"/>
    </source>
</evidence>
<comment type="caution">
    <text evidence="2">The sequence shown here is derived from an EMBL/GenBank/DDBJ whole genome shotgun (WGS) entry which is preliminary data.</text>
</comment>